<evidence type="ECO:0000313" key="4">
    <source>
        <dbReference type="Proteomes" id="UP000319771"/>
    </source>
</evidence>
<gene>
    <name evidence="3" type="ORF">E6K81_02515</name>
</gene>
<dbReference type="PANTHER" id="PTHR33371:SF4">
    <property type="entry name" value="INTERMEMBRANE PHOSPHOLIPID TRANSPORT SYSTEM BINDING PROTEIN MLAD"/>
    <property type="match status" value="1"/>
</dbReference>
<evidence type="ECO:0000256" key="1">
    <source>
        <dbReference type="SAM" id="Phobius"/>
    </source>
</evidence>
<accession>A0A538UD99</accession>
<feature type="transmembrane region" description="Helical" evidence="1">
    <location>
        <begin position="32"/>
        <end position="52"/>
    </location>
</feature>
<dbReference type="InterPro" id="IPR003399">
    <property type="entry name" value="Mce/MlaD"/>
</dbReference>
<feature type="domain" description="Mce/MlaD" evidence="2">
    <location>
        <begin position="65"/>
        <end position="134"/>
    </location>
</feature>
<keyword evidence="1" id="KW-1133">Transmembrane helix</keyword>
<evidence type="ECO:0000313" key="3">
    <source>
        <dbReference type="EMBL" id="TMQ73866.1"/>
    </source>
</evidence>
<protein>
    <submittedName>
        <fullName evidence="3">MCE family protein</fullName>
    </submittedName>
</protein>
<name>A0A538UD99_UNCEI</name>
<comment type="caution">
    <text evidence="3">The sequence shown here is derived from an EMBL/GenBank/DDBJ whole genome shotgun (WGS) entry which is preliminary data.</text>
</comment>
<organism evidence="3 4">
    <name type="scientific">Eiseniibacteriota bacterium</name>
    <dbReference type="NCBI Taxonomy" id="2212470"/>
    <lineage>
        <taxon>Bacteria</taxon>
        <taxon>Candidatus Eiseniibacteriota</taxon>
    </lineage>
</organism>
<dbReference type="AlphaFoldDB" id="A0A538UD99"/>
<dbReference type="EMBL" id="VBPB01000036">
    <property type="protein sequence ID" value="TMQ73866.1"/>
    <property type="molecule type" value="Genomic_DNA"/>
</dbReference>
<dbReference type="InterPro" id="IPR052336">
    <property type="entry name" value="MlaD_Phospholipid_Transporter"/>
</dbReference>
<sequence length="322" mass="35243">MRWCGSSSPARAPAPSDRCDAREARLSRRTEIQVGLTVLVAVAILLWGVTWLKEFQLQQSVRTWKVWFPQTGGLSSSDEVQVNGLRKGEVRTVHLTGDGVIVELALASDITLTHDSQVAIRNLGVMGEKVISVDYRSTGTHWTERDTLPGIYDRGIPEVMGDVAKTIEAVTQLASKLTELVGTTDRKGDLSATMKNVRLTSEELRNTVSESRRALRGALGDFAASAKTARGLTTDRESQLGKGIADFSSAAGKLDRLSDRMDSLSVRMQSISGKVDRGDGTLGKLVNDRKLYTDFAATVDSLRILISDVKKNPKRYFKVSVF</sequence>
<keyword evidence="1" id="KW-0472">Membrane</keyword>
<reference evidence="3 4" key="1">
    <citation type="journal article" date="2019" name="Nat. Microbiol.">
        <title>Mediterranean grassland soil C-N compound turnover is dependent on rainfall and depth, and is mediated by genomically divergent microorganisms.</title>
        <authorList>
            <person name="Diamond S."/>
            <person name="Andeer P.F."/>
            <person name="Li Z."/>
            <person name="Crits-Christoph A."/>
            <person name="Burstein D."/>
            <person name="Anantharaman K."/>
            <person name="Lane K.R."/>
            <person name="Thomas B.C."/>
            <person name="Pan C."/>
            <person name="Northen T.R."/>
            <person name="Banfield J.F."/>
        </authorList>
    </citation>
    <scope>NUCLEOTIDE SEQUENCE [LARGE SCALE GENOMIC DNA]</scope>
    <source>
        <strain evidence="3">WS_11</strain>
    </source>
</reference>
<evidence type="ECO:0000259" key="2">
    <source>
        <dbReference type="Pfam" id="PF02470"/>
    </source>
</evidence>
<dbReference type="Proteomes" id="UP000319771">
    <property type="component" value="Unassembled WGS sequence"/>
</dbReference>
<keyword evidence="1" id="KW-0812">Transmembrane</keyword>
<dbReference type="PANTHER" id="PTHR33371">
    <property type="entry name" value="INTERMEMBRANE PHOSPHOLIPID TRANSPORT SYSTEM BINDING PROTEIN MLAD-RELATED"/>
    <property type="match status" value="1"/>
</dbReference>
<proteinExistence type="predicted"/>
<dbReference type="Pfam" id="PF02470">
    <property type="entry name" value="MlaD"/>
    <property type="match status" value="1"/>
</dbReference>